<keyword evidence="3" id="KW-1185">Reference proteome</keyword>
<accession>A0ABY1LWI8</accession>
<dbReference type="Proteomes" id="UP000192939">
    <property type="component" value="Unassembled WGS sequence"/>
</dbReference>
<dbReference type="RefSeq" id="WP_016313921.1">
    <property type="nucleotide sequence ID" value="NZ_FXAE01000014.1"/>
</dbReference>
<sequence>MKRNLSNWFRPTDQRTFTQQKWLLNTVMIIGGFLVGAGVADSLLAVNHLNVDQLARGLTIFSAGLTIIVLVINTKSQRAAEQVQLETQLQLKRIEQQLEEIRSRISQE</sequence>
<evidence type="ECO:0008006" key="4">
    <source>
        <dbReference type="Google" id="ProtNLM"/>
    </source>
</evidence>
<comment type="caution">
    <text evidence="2">The sequence shown here is derived from an EMBL/GenBank/DDBJ whole genome shotgun (WGS) entry which is preliminary data.</text>
</comment>
<keyword evidence="1" id="KW-0472">Membrane</keyword>
<proteinExistence type="predicted"/>
<evidence type="ECO:0000256" key="1">
    <source>
        <dbReference type="SAM" id="Phobius"/>
    </source>
</evidence>
<gene>
    <name evidence="2" type="ORF">SAMN02744124_01805</name>
</gene>
<keyword evidence="1" id="KW-1133">Transmembrane helix</keyword>
<keyword evidence="1" id="KW-0812">Transmembrane</keyword>
<organism evidence="2 3">
    <name type="scientific">Paenibacillus barengoltzii J12</name>
    <dbReference type="NCBI Taxonomy" id="935846"/>
    <lineage>
        <taxon>Bacteria</taxon>
        <taxon>Bacillati</taxon>
        <taxon>Bacillota</taxon>
        <taxon>Bacilli</taxon>
        <taxon>Bacillales</taxon>
        <taxon>Paenibacillaceae</taxon>
        <taxon>Paenibacillus</taxon>
    </lineage>
</organism>
<protein>
    <recommendedName>
        <fullName evidence="4">Holin</fullName>
    </recommendedName>
</protein>
<feature type="transmembrane region" description="Helical" evidence="1">
    <location>
        <begin position="21"/>
        <end position="39"/>
    </location>
</feature>
<name>A0ABY1LWI8_9BACL</name>
<evidence type="ECO:0000313" key="2">
    <source>
        <dbReference type="EMBL" id="SMF20028.1"/>
    </source>
</evidence>
<dbReference type="GeneID" id="43346446"/>
<reference evidence="2 3" key="1">
    <citation type="submission" date="2017-04" db="EMBL/GenBank/DDBJ databases">
        <authorList>
            <person name="Varghese N."/>
            <person name="Submissions S."/>
        </authorList>
    </citation>
    <scope>NUCLEOTIDE SEQUENCE [LARGE SCALE GENOMIC DNA]</scope>
    <source>
        <strain evidence="2 3">J12</strain>
    </source>
</reference>
<evidence type="ECO:0000313" key="3">
    <source>
        <dbReference type="Proteomes" id="UP000192939"/>
    </source>
</evidence>
<dbReference type="EMBL" id="FXAE01000014">
    <property type="protein sequence ID" value="SMF20028.1"/>
    <property type="molecule type" value="Genomic_DNA"/>
</dbReference>
<feature type="transmembrane region" description="Helical" evidence="1">
    <location>
        <begin position="54"/>
        <end position="72"/>
    </location>
</feature>